<accession>X0HJ21</accession>
<reference evidence="1" key="2">
    <citation type="submission" date="2014-03" db="EMBL/GenBank/DDBJ databases">
        <title>The Genome Annotation of Fusarium oxysporum PHW808.</title>
        <authorList>
            <consortium name="The Broad Institute Genomics Platform"/>
            <person name="Ma L.-J."/>
            <person name="Corby-Kistler H."/>
            <person name="Broz K."/>
            <person name="Gale L.R."/>
            <person name="Jonkers W."/>
            <person name="O'Donnell K."/>
            <person name="Ploetz R."/>
            <person name="Steinberg C."/>
            <person name="Schwartz D.C."/>
            <person name="VanEtten H."/>
            <person name="Zhou S."/>
            <person name="Young S.K."/>
            <person name="Zeng Q."/>
            <person name="Gargeya S."/>
            <person name="Fitzgerald M."/>
            <person name="Abouelleil A."/>
            <person name="Alvarado L."/>
            <person name="Chapman S.B."/>
            <person name="Gainer-Dewar J."/>
            <person name="Goldberg J."/>
            <person name="Griggs A."/>
            <person name="Gujja S."/>
            <person name="Hansen M."/>
            <person name="Howarth C."/>
            <person name="Imamovic A."/>
            <person name="Ireland A."/>
            <person name="Larimer J."/>
            <person name="McCowan C."/>
            <person name="Murphy C."/>
            <person name="Pearson M."/>
            <person name="Poon T.W."/>
            <person name="Priest M."/>
            <person name="Roberts A."/>
            <person name="Saif S."/>
            <person name="Shea T."/>
            <person name="Sykes S."/>
            <person name="Wortman J."/>
            <person name="Nusbaum C."/>
            <person name="Birren B."/>
        </authorList>
    </citation>
    <scope>NUCLEOTIDE SEQUENCE</scope>
    <source>
        <strain evidence="1">54008</strain>
    </source>
</reference>
<name>X0HJ21_FUSOX</name>
<gene>
    <name evidence="1" type="ORF">FOPG_12584</name>
</gene>
<dbReference type="Proteomes" id="UP000030676">
    <property type="component" value="Unassembled WGS sequence"/>
</dbReference>
<dbReference type="AlphaFoldDB" id="X0HJ21"/>
<proteinExistence type="predicted"/>
<protein>
    <submittedName>
        <fullName evidence="1">Uncharacterized protein</fullName>
    </submittedName>
</protein>
<organism evidence="1">
    <name type="scientific">Fusarium oxysporum f. sp. conglutinans race 2 54008</name>
    <dbReference type="NCBI Taxonomy" id="1089457"/>
    <lineage>
        <taxon>Eukaryota</taxon>
        <taxon>Fungi</taxon>
        <taxon>Dikarya</taxon>
        <taxon>Ascomycota</taxon>
        <taxon>Pezizomycotina</taxon>
        <taxon>Sordariomycetes</taxon>
        <taxon>Hypocreomycetidae</taxon>
        <taxon>Hypocreales</taxon>
        <taxon>Nectriaceae</taxon>
        <taxon>Fusarium</taxon>
        <taxon>Fusarium oxysporum species complex</taxon>
    </lineage>
</organism>
<dbReference type="EMBL" id="KK033220">
    <property type="protein sequence ID" value="EXL71700.1"/>
    <property type="molecule type" value="Genomic_DNA"/>
</dbReference>
<dbReference type="HOGENOM" id="CLU_3279517_0_0_1"/>
<evidence type="ECO:0000313" key="1">
    <source>
        <dbReference type="EMBL" id="EXL71700.1"/>
    </source>
</evidence>
<sequence length="41" mass="4785">MSLSVELPRLDEGKFEGALFRGEEGWRLHFRAYFVHMGCGR</sequence>
<reference evidence="1" key="1">
    <citation type="submission" date="2011-11" db="EMBL/GenBank/DDBJ databases">
        <title>The Genome Sequence of Fusarium oxysporum PHW808.</title>
        <authorList>
            <consortium name="The Broad Institute Genome Sequencing Platform"/>
            <person name="Ma L.-J."/>
            <person name="Gale L.R."/>
            <person name="Schwartz D.C."/>
            <person name="Zhou S."/>
            <person name="Corby-Kistler H."/>
            <person name="Young S.K."/>
            <person name="Zeng Q."/>
            <person name="Gargeya S."/>
            <person name="Fitzgerald M."/>
            <person name="Haas B."/>
            <person name="Abouelleil A."/>
            <person name="Alvarado L."/>
            <person name="Arachchi H.M."/>
            <person name="Berlin A."/>
            <person name="Brown A."/>
            <person name="Chapman S.B."/>
            <person name="Chen Z."/>
            <person name="Dunbar C."/>
            <person name="Freedman E."/>
            <person name="Gearin G."/>
            <person name="Goldberg J."/>
            <person name="Griggs A."/>
            <person name="Gujja S."/>
            <person name="Heiman D."/>
            <person name="Howarth C."/>
            <person name="Larson L."/>
            <person name="Lui A."/>
            <person name="MacDonald P.J.P."/>
            <person name="Montmayeur A."/>
            <person name="Murphy C."/>
            <person name="Neiman D."/>
            <person name="Pearson M."/>
            <person name="Priest M."/>
            <person name="Roberts A."/>
            <person name="Saif S."/>
            <person name="Shea T."/>
            <person name="Shenoy N."/>
            <person name="Sisk P."/>
            <person name="Stolte C."/>
            <person name="Sykes S."/>
            <person name="Wortman J."/>
            <person name="Nusbaum C."/>
            <person name="Birren B."/>
        </authorList>
    </citation>
    <scope>NUCLEOTIDE SEQUENCE [LARGE SCALE GENOMIC DNA]</scope>
    <source>
        <strain evidence="1">54008</strain>
    </source>
</reference>